<accession>A0AAP2D874</accession>
<evidence type="ECO:0000313" key="7">
    <source>
        <dbReference type="EMBL" id="MBT1686396.1"/>
    </source>
</evidence>
<evidence type="ECO:0000256" key="5">
    <source>
        <dbReference type="SAM" id="Phobius"/>
    </source>
</evidence>
<feature type="transmembrane region" description="Helical" evidence="5">
    <location>
        <begin position="436"/>
        <end position="454"/>
    </location>
</feature>
<evidence type="ECO:0000256" key="2">
    <source>
        <dbReference type="ARBA" id="ARBA00022692"/>
    </source>
</evidence>
<feature type="transmembrane region" description="Helical" evidence="5">
    <location>
        <begin position="126"/>
        <end position="143"/>
    </location>
</feature>
<dbReference type="Pfam" id="PF04932">
    <property type="entry name" value="Wzy_C"/>
    <property type="match status" value="1"/>
</dbReference>
<keyword evidence="8" id="KW-1185">Reference proteome</keyword>
<feature type="domain" description="O-antigen ligase-related" evidence="6">
    <location>
        <begin position="272"/>
        <end position="410"/>
    </location>
</feature>
<sequence length="492" mass="55128">MLLKKSATVPKKKDAGSSHLRPLIGAALISCAVAWLMGHLDYKLSWAFAAVFVGLPFVFFAFTFPRFGLLTALGLSYFIFFIKRIVYNYELPVGLVVEVLLITSAVGVLVRSFLHDEMKPGWYKNKITVMVVLWIAYLLLQAVNPNMTSMSGWQLAFRGIISFIATYYISFYAFNSLQFVRSFTWLWVGLAAFAAAYGIYQEVAGLPPWDLKWVTSSPTLFALNFIQGKFRKFSILGNVSAQGIFMAYAAIFCLVMMMGPFKTKIRIYMAISAVLMLLAMAFSGTRTAYAQVPAGIALYVLMTINNRRTLMLAMGAMAVFIFILFGPIYTPQIIRIRSAFFPSEDSSMQVRDKNRSRIQPYIWTHPIGGGIGTSGEHGREHAPNHELAGFPPDSGYLEVAVEMGWLGLLLNLSVKFVILFTGVHFFYRCKDPEVKILYAAYICSFFSITVAHFAQVATGQLPNGMIYNCTYVILIKLIEFDRSDQSSSYFSS</sequence>
<dbReference type="InterPro" id="IPR007016">
    <property type="entry name" value="O-antigen_ligase-rel_domated"/>
</dbReference>
<feature type="transmembrane region" description="Helical" evidence="5">
    <location>
        <begin position="405"/>
        <end position="427"/>
    </location>
</feature>
<keyword evidence="2 5" id="KW-0812">Transmembrane</keyword>
<feature type="transmembrane region" description="Helical" evidence="5">
    <location>
        <begin position="311"/>
        <end position="330"/>
    </location>
</feature>
<feature type="transmembrane region" description="Helical" evidence="5">
    <location>
        <begin position="239"/>
        <end position="258"/>
    </location>
</feature>
<dbReference type="PANTHER" id="PTHR37422">
    <property type="entry name" value="TEICHURONIC ACID BIOSYNTHESIS PROTEIN TUAE"/>
    <property type="match status" value="1"/>
</dbReference>
<keyword evidence="7" id="KW-0436">Ligase</keyword>
<name>A0AAP2D874_9BACT</name>
<protein>
    <submittedName>
        <fullName evidence="7">O-antigen ligase family protein</fullName>
    </submittedName>
</protein>
<dbReference type="GO" id="GO:0016874">
    <property type="term" value="F:ligase activity"/>
    <property type="evidence" value="ECO:0007669"/>
    <property type="project" value="UniProtKB-KW"/>
</dbReference>
<feature type="transmembrane region" description="Helical" evidence="5">
    <location>
        <begin position="183"/>
        <end position="200"/>
    </location>
</feature>
<comment type="caution">
    <text evidence="7">The sequence shown here is derived from an EMBL/GenBank/DDBJ whole genome shotgun (WGS) entry which is preliminary data.</text>
</comment>
<evidence type="ECO:0000256" key="1">
    <source>
        <dbReference type="ARBA" id="ARBA00004141"/>
    </source>
</evidence>
<dbReference type="InterPro" id="IPR051533">
    <property type="entry name" value="WaaL-like"/>
</dbReference>
<evidence type="ECO:0000256" key="3">
    <source>
        <dbReference type="ARBA" id="ARBA00022989"/>
    </source>
</evidence>
<comment type="subcellular location">
    <subcellularLocation>
        <location evidence="1">Membrane</location>
        <topology evidence="1">Multi-pass membrane protein</topology>
    </subcellularLocation>
</comment>
<feature type="transmembrane region" description="Helical" evidence="5">
    <location>
        <begin position="155"/>
        <end position="174"/>
    </location>
</feature>
<feature type="transmembrane region" description="Helical" evidence="5">
    <location>
        <begin position="93"/>
        <end position="114"/>
    </location>
</feature>
<organism evidence="7 8">
    <name type="scientific">Dawidia soli</name>
    <dbReference type="NCBI Taxonomy" id="2782352"/>
    <lineage>
        <taxon>Bacteria</taxon>
        <taxon>Pseudomonadati</taxon>
        <taxon>Bacteroidota</taxon>
        <taxon>Cytophagia</taxon>
        <taxon>Cytophagales</taxon>
        <taxon>Chryseotaleaceae</taxon>
        <taxon>Dawidia</taxon>
    </lineage>
</organism>
<evidence type="ECO:0000259" key="6">
    <source>
        <dbReference type="Pfam" id="PF04932"/>
    </source>
</evidence>
<dbReference type="GO" id="GO:0016020">
    <property type="term" value="C:membrane"/>
    <property type="evidence" value="ECO:0007669"/>
    <property type="project" value="UniProtKB-SubCell"/>
</dbReference>
<keyword evidence="3 5" id="KW-1133">Transmembrane helix</keyword>
<dbReference type="PANTHER" id="PTHR37422:SF13">
    <property type="entry name" value="LIPOPOLYSACCHARIDE BIOSYNTHESIS PROTEIN PA4999-RELATED"/>
    <property type="match status" value="1"/>
</dbReference>
<feature type="transmembrane region" description="Helical" evidence="5">
    <location>
        <begin position="69"/>
        <end position="87"/>
    </location>
</feature>
<dbReference type="Proteomes" id="UP001319180">
    <property type="component" value="Unassembled WGS sequence"/>
</dbReference>
<keyword evidence="4 5" id="KW-0472">Membrane</keyword>
<evidence type="ECO:0000313" key="8">
    <source>
        <dbReference type="Proteomes" id="UP001319180"/>
    </source>
</evidence>
<dbReference type="AlphaFoldDB" id="A0AAP2D874"/>
<feature type="transmembrane region" description="Helical" evidence="5">
    <location>
        <begin position="265"/>
        <end position="282"/>
    </location>
</feature>
<reference evidence="7 8" key="1">
    <citation type="submission" date="2021-05" db="EMBL/GenBank/DDBJ databases">
        <title>A Polyphasic approach of four new species of the genus Ohtaekwangia: Ohtaekwangia histidinii sp. nov., Ohtaekwangia cretensis sp. nov., Ohtaekwangia indiensis sp. nov., Ohtaekwangia reichenbachii sp. nov. from diverse environment.</title>
        <authorList>
            <person name="Octaviana S."/>
        </authorList>
    </citation>
    <scope>NUCLEOTIDE SEQUENCE [LARGE SCALE GENOMIC DNA]</scope>
    <source>
        <strain evidence="7 8">PWU37</strain>
    </source>
</reference>
<evidence type="ECO:0000256" key="4">
    <source>
        <dbReference type="ARBA" id="ARBA00023136"/>
    </source>
</evidence>
<dbReference type="RefSeq" id="WP_254089634.1">
    <property type="nucleotide sequence ID" value="NZ_JAHESC010000008.1"/>
</dbReference>
<proteinExistence type="predicted"/>
<dbReference type="EMBL" id="JAHESC010000008">
    <property type="protein sequence ID" value="MBT1686396.1"/>
    <property type="molecule type" value="Genomic_DNA"/>
</dbReference>
<gene>
    <name evidence="7" type="ORF">KK078_07510</name>
</gene>
<feature type="transmembrane region" description="Helical" evidence="5">
    <location>
        <begin position="44"/>
        <end position="62"/>
    </location>
</feature>
<feature type="transmembrane region" description="Helical" evidence="5">
    <location>
        <begin position="20"/>
        <end position="38"/>
    </location>
</feature>
<feature type="transmembrane region" description="Helical" evidence="5">
    <location>
        <begin position="288"/>
        <end position="304"/>
    </location>
</feature>